<name>A0A178ZGJ3_9EURO</name>
<reference evidence="3 4" key="1">
    <citation type="submission" date="2016-04" db="EMBL/GenBank/DDBJ databases">
        <title>Draft genome of Fonsecaea erecta CBS 125763.</title>
        <authorList>
            <person name="Weiss V.A."/>
            <person name="Vicente V.A."/>
            <person name="Raittz R.T."/>
            <person name="Moreno L.F."/>
            <person name="De Souza E.M."/>
            <person name="Pedrosa F.O."/>
            <person name="Steffens M.B."/>
            <person name="Faoro H."/>
            <person name="Tadra-Sfeir M.Z."/>
            <person name="Najafzadeh M.J."/>
            <person name="Felipe M.S."/>
            <person name="Teixeira M."/>
            <person name="Sun J."/>
            <person name="Xi L."/>
            <person name="Gomes R."/>
            <person name="De Azevedo C.M."/>
            <person name="Salgado C.G."/>
            <person name="Da Silva M.B."/>
            <person name="Nascimento M.F."/>
            <person name="Queiroz-Telles F."/>
            <person name="Attili D.S."/>
            <person name="Gorbushina A."/>
        </authorList>
    </citation>
    <scope>NUCLEOTIDE SEQUENCE [LARGE SCALE GENOMIC DNA]</scope>
    <source>
        <strain evidence="3 4">CBS 125763</strain>
    </source>
</reference>
<feature type="compositionally biased region" description="Acidic residues" evidence="1">
    <location>
        <begin position="263"/>
        <end position="284"/>
    </location>
</feature>
<feature type="compositionally biased region" description="Acidic residues" evidence="1">
    <location>
        <begin position="218"/>
        <end position="230"/>
    </location>
</feature>
<feature type="region of interest" description="Disordered" evidence="1">
    <location>
        <begin position="177"/>
        <end position="313"/>
    </location>
</feature>
<feature type="transmembrane region" description="Helical" evidence="2">
    <location>
        <begin position="349"/>
        <end position="367"/>
    </location>
</feature>
<sequence>MRLVVTITFVFYRVTSSLSALFLLFLSGIGFCFLVPLIFSHLIPRKTTTMSQKPEHNPATRQTQSTTAELVDPVTSLRLPKPGGCPHAGAAAAASQTHSSTQISSGLSTNTSEAKSDNPALIFNNNAAATAPGADEVIEHVYIHIHRPRSFRAYHYFDAAYPDHSLRVAYSDDPRYPAGEYPEGAYPTDARPRRGRVDSDSELEFEFESESEQRDGHDDESEGENEDVDYGEGHDEAYDEDLDPRVDFLFDGDEDGGAPHEDWDWDWEGNTDEAVDREDPDTGVDDIKGSETETETDAAAATATATAPTHGGARHRCEAREMNLPYHVHVRHDDARHATTANLVRRRTLLMTTASVCVGLIYAWNWSLNRQT</sequence>
<evidence type="ECO:0000256" key="2">
    <source>
        <dbReference type="SAM" id="Phobius"/>
    </source>
</evidence>
<keyword evidence="4" id="KW-1185">Reference proteome</keyword>
<feature type="transmembrane region" description="Helical" evidence="2">
    <location>
        <begin position="20"/>
        <end position="43"/>
    </location>
</feature>
<accession>A0A178ZGJ3</accession>
<keyword evidence="2" id="KW-1133">Transmembrane helix</keyword>
<comment type="caution">
    <text evidence="3">The sequence shown here is derived from an EMBL/GenBank/DDBJ whole genome shotgun (WGS) entry which is preliminary data.</text>
</comment>
<feature type="region of interest" description="Disordered" evidence="1">
    <location>
        <begin position="48"/>
        <end position="68"/>
    </location>
</feature>
<dbReference type="RefSeq" id="XP_018692277.1">
    <property type="nucleotide sequence ID" value="XM_018837717.1"/>
</dbReference>
<proteinExistence type="predicted"/>
<feature type="compositionally biased region" description="Basic and acidic residues" evidence="1">
    <location>
        <begin position="190"/>
        <end position="199"/>
    </location>
</feature>
<evidence type="ECO:0000313" key="3">
    <source>
        <dbReference type="EMBL" id="OAP58910.1"/>
    </source>
</evidence>
<keyword evidence="2" id="KW-0472">Membrane</keyword>
<protein>
    <submittedName>
        <fullName evidence="3">Uncharacterized protein</fullName>
    </submittedName>
</protein>
<organism evidence="3 4">
    <name type="scientific">Fonsecaea erecta</name>
    <dbReference type="NCBI Taxonomy" id="1367422"/>
    <lineage>
        <taxon>Eukaryota</taxon>
        <taxon>Fungi</taxon>
        <taxon>Dikarya</taxon>
        <taxon>Ascomycota</taxon>
        <taxon>Pezizomycotina</taxon>
        <taxon>Eurotiomycetes</taxon>
        <taxon>Chaetothyriomycetidae</taxon>
        <taxon>Chaetothyriales</taxon>
        <taxon>Herpotrichiellaceae</taxon>
        <taxon>Fonsecaea</taxon>
    </lineage>
</organism>
<feature type="compositionally biased region" description="Low complexity" evidence="1">
    <location>
        <begin position="87"/>
        <end position="106"/>
    </location>
</feature>
<evidence type="ECO:0000313" key="4">
    <source>
        <dbReference type="Proteomes" id="UP000078343"/>
    </source>
</evidence>
<feature type="region of interest" description="Disordered" evidence="1">
    <location>
        <begin position="85"/>
        <end position="115"/>
    </location>
</feature>
<feature type="compositionally biased region" description="Acidic residues" evidence="1">
    <location>
        <begin position="200"/>
        <end position="210"/>
    </location>
</feature>
<dbReference type="GeneID" id="30010375"/>
<dbReference type="OrthoDB" id="10319228at2759"/>
<dbReference type="EMBL" id="LVYI01000005">
    <property type="protein sequence ID" value="OAP58910.1"/>
    <property type="molecule type" value="Genomic_DNA"/>
</dbReference>
<feature type="compositionally biased region" description="Polar residues" evidence="1">
    <location>
        <begin position="59"/>
        <end position="68"/>
    </location>
</feature>
<keyword evidence="2" id="KW-0812">Transmembrane</keyword>
<evidence type="ECO:0000256" key="1">
    <source>
        <dbReference type="SAM" id="MobiDB-lite"/>
    </source>
</evidence>
<dbReference type="Proteomes" id="UP000078343">
    <property type="component" value="Unassembled WGS sequence"/>
</dbReference>
<gene>
    <name evidence="3" type="ORF">AYL99_06207</name>
</gene>
<dbReference type="AlphaFoldDB" id="A0A178ZGJ3"/>
<feature type="compositionally biased region" description="Low complexity" evidence="1">
    <location>
        <begin position="297"/>
        <end position="309"/>
    </location>
</feature>